<keyword evidence="2" id="KW-1185">Reference proteome</keyword>
<dbReference type="Proteomes" id="UP001381693">
    <property type="component" value="Unassembled WGS sequence"/>
</dbReference>
<feature type="non-terminal residue" evidence="1">
    <location>
        <position position="1"/>
    </location>
</feature>
<gene>
    <name evidence="1" type="ORF">SK128_022201</name>
</gene>
<dbReference type="AlphaFoldDB" id="A0AAN8WP47"/>
<sequence>LPDVLVSKADLQAAPFKKMVGCPMKIHLKDDTIPFVIHVPWPITFAIQIQVKEEFDMMVTRDNRACR</sequence>
<evidence type="ECO:0000313" key="2">
    <source>
        <dbReference type="Proteomes" id="UP001381693"/>
    </source>
</evidence>
<organism evidence="1 2">
    <name type="scientific">Halocaridina rubra</name>
    <name type="common">Hawaiian red shrimp</name>
    <dbReference type="NCBI Taxonomy" id="373956"/>
    <lineage>
        <taxon>Eukaryota</taxon>
        <taxon>Metazoa</taxon>
        <taxon>Ecdysozoa</taxon>
        <taxon>Arthropoda</taxon>
        <taxon>Crustacea</taxon>
        <taxon>Multicrustacea</taxon>
        <taxon>Malacostraca</taxon>
        <taxon>Eumalacostraca</taxon>
        <taxon>Eucarida</taxon>
        <taxon>Decapoda</taxon>
        <taxon>Pleocyemata</taxon>
        <taxon>Caridea</taxon>
        <taxon>Atyoidea</taxon>
        <taxon>Atyidae</taxon>
        <taxon>Halocaridina</taxon>
    </lineage>
</organism>
<proteinExistence type="predicted"/>
<dbReference type="EMBL" id="JAXCGZ010021971">
    <property type="protein sequence ID" value="KAK7040241.1"/>
    <property type="molecule type" value="Genomic_DNA"/>
</dbReference>
<protein>
    <submittedName>
        <fullName evidence="1">Uncharacterized protein</fullName>
    </submittedName>
</protein>
<reference evidence="1 2" key="1">
    <citation type="submission" date="2023-11" db="EMBL/GenBank/DDBJ databases">
        <title>Halocaridina rubra genome assembly.</title>
        <authorList>
            <person name="Smith C."/>
        </authorList>
    </citation>
    <scope>NUCLEOTIDE SEQUENCE [LARGE SCALE GENOMIC DNA]</scope>
    <source>
        <strain evidence="1">EP-1</strain>
        <tissue evidence="1">Whole</tissue>
    </source>
</reference>
<name>A0AAN8WP47_HALRR</name>
<comment type="caution">
    <text evidence="1">The sequence shown here is derived from an EMBL/GenBank/DDBJ whole genome shotgun (WGS) entry which is preliminary data.</text>
</comment>
<evidence type="ECO:0000313" key="1">
    <source>
        <dbReference type="EMBL" id="KAK7040241.1"/>
    </source>
</evidence>
<accession>A0AAN8WP47</accession>